<feature type="modified residue" description="4-aspartylphosphate" evidence="8">
    <location>
        <position position="54"/>
    </location>
</feature>
<dbReference type="PANTHER" id="PTHR48111">
    <property type="entry name" value="REGULATOR OF RPOS"/>
    <property type="match status" value="1"/>
</dbReference>
<protein>
    <recommendedName>
        <fullName evidence="1">Stage 0 sporulation protein A homolog</fullName>
    </recommendedName>
</protein>
<comment type="caution">
    <text evidence="12">The sequence shown here is derived from an EMBL/GenBank/DDBJ whole genome shotgun (WGS) entry which is preliminary data.</text>
</comment>
<reference evidence="12 13" key="1">
    <citation type="submission" date="2020-08" db="EMBL/GenBank/DDBJ databases">
        <title>Genome public.</title>
        <authorList>
            <person name="Liu C."/>
            <person name="Sun Q."/>
        </authorList>
    </citation>
    <scope>NUCLEOTIDE SEQUENCE [LARGE SCALE GENOMIC DNA]</scope>
    <source>
        <strain evidence="12 13">M2</strain>
    </source>
</reference>
<dbReference type="SMART" id="SM00862">
    <property type="entry name" value="Trans_reg_C"/>
    <property type="match status" value="1"/>
</dbReference>
<dbReference type="Proteomes" id="UP000641741">
    <property type="component" value="Unassembled WGS sequence"/>
</dbReference>
<dbReference type="InterPro" id="IPR036388">
    <property type="entry name" value="WH-like_DNA-bd_sf"/>
</dbReference>
<feature type="domain" description="OmpR/PhoB-type" evidence="11">
    <location>
        <begin position="129"/>
        <end position="229"/>
    </location>
</feature>
<evidence type="ECO:0000256" key="1">
    <source>
        <dbReference type="ARBA" id="ARBA00018672"/>
    </source>
</evidence>
<dbReference type="SUPFAM" id="SSF46894">
    <property type="entry name" value="C-terminal effector domain of the bipartite response regulators"/>
    <property type="match status" value="1"/>
</dbReference>
<dbReference type="CDD" id="cd00383">
    <property type="entry name" value="trans_reg_C"/>
    <property type="match status" value="1"/>
</dbReference>
<dbReference type="SMART" id="SM00448">
    <property type="entry name" value="REC"/>
    <property type="match status" value="1"/>
</dbReference>
<evidence type="ECO:0000256" key="6">
    <source>
        <dbReference type="ARBA" id="ARBA00023163"/>
    </source>
</evidence>
<evidence type="ECO:0000256" key="3">
    <source>
        <dbReference type="ARBA" id="ARBA00023012"/>
    </source>
</evidence>
<keyword evidence="4" id="KW-0805">Transcription regulation</keyword>
<evidence type="ECO:0000256" key="2">
    <source>
        <dbReference type="ARBA" id="ARBA00022553"/>
    </source>
</evidence>
<organism evidence="12 13">
    <name type="scientific">Agathobaculum hominis</name>
    <dbReference type="NCBI Taxonomy" id="2763014"/>
    <lineage>
        <taxon>Bacteria</taxon>
        <taxon>Bacillati</taxon>
        <taxon>Bacillota</taxon>
        <taxon>Clostridia</taxon>
        <taxon>Eubacteriales</taxon>
        <taxon>Butyricicoccaceae</taxon>
        <taxon>Agathobaculum</taxon>
    </lineage>
</organism>
<dbReference type="InterPro" id="IPR011006">
    <property type="entry name" value="CheY-like_superfamily"/>
</dbReference>
<name>A0ABR7GKF6_9FIRM</name>
<dbReference type="Gene3D" id="1.10.10.10">
    <property type="entry name" value="Winged helix-like DNA-binding domain superfamily/Winged helix DNA-binding domain"/>
    <property type="match status" value="1"/>
</dbReference>
<dbReference type="InterPro" id="IPR016032">
    <property type="entry name" value="Sig_transdc_resp-reg_C-effctor"/>
</dbReference>
<dbReference type="InterPro" id="IPR001867">
    <property type="entry name" value="OmpR/PhoB-type_DNA-bd"/>
</dbReference>
<dbReference type="Gene3D" id="3.40.50.2300">
    <property type="match status" value="1"/>
</dbReference>
<keyword evidence="6" id="KW-0804">Transcription</keyword>
<proteinExistence type="predicted"/>
<evidence type="ECO:0000313" key="13">
    <source>
        <dbReference type="Proteomes" id="UP000641741"/>
    </source>
</evidence>
<dbReference type="InterPro" id="IPR039420">
    <property type="entry name" value="WalR-like"/>
</dbReference>
<evidence type="ECO:0000313" key="12">
    <source>
        <dbReference type="EMBL" id="MBC5694792.1"/>
    </source>
</evidence>
<evidence type="ECO:0000256" key="4">
    <source>
        <dbReference type="ARBA" id="ARBA00023015"/>
    </source>
</evidence>
<dbReference type="SUPFAM" id="SSF52172">
    <property type="entry name" value="CheY-like"/>
    <property type="match status" value="1"/>
</dbReference>
<evidence type="ECO:0000256" key="8">
    <source>
        <dbReference type="PROSITE-ProRule" id="PRU00169"/>
    </source>
</evidence>
<keyword evidence="3" id="KW-0902">Two-component regulatory system</keyword>
<feature type="domain" description="Response regulatory" evidence="10">
    <location>
        <begin position="5"/>
        <end position="118"/>
    </location>
</feature>
<keyword evidence="2 8" id="KW-0597">Phosphoprotein</keyword>
<evidence type="ECO:0000256" key="7">
    <source>
        <dbReference type="ARBA" id="ARBA00024867"/>
    </source>
</evidence>
<dbReference type="PANTHER" id="PTHR48111:SF40">
    <property type="entry name" value="PHOSPHATE REGULON TRANSCRIPTIONAL REGULATORY PROTEIN PHOB"/>
    <property type="match status" value="1"/>
</dbReference>
<dbReference type="Pfam" id="PF00072">
    <property type="entry name" value="Response_reg"/>
    <property type="match status" value="1"/>
</dbReference>
<evidence type="ECO:0000259" key="11">
    <source>
        <dbReference type="PROSITE" id="PS51755"/>
    </source>
</evidence>
<comment type="function">
    <text evidence="7">May play the central regulatory role in sporulation. It may be an element of the effector pathway responsible for the activation of sporulation genes in response to nutritional stress. Spo0A may act in concert with spo0H (a sigma factor) to control the expression of some genes that are critical to the sporulation process.</text>
</comment>
<dbReference type="Gene3D" id="6.10.250.690">
    <property type="match status" value="1"/>
</dbReference>
<dbReference type="Pfam" id="PF00486">
    <property type="entry name" value="Trans_reg_C"/>
    <property type="match status" value="1"/>
</dbReference>
<dbReference type="PROSITE" id="PS50110">
    <property type="entry name" value="RESPONSE_REGULATORY"/>
    <property type="match status" value="1"/>
</dbReference>
<accession>A0ABR7GKF6</accession>
<dbReference type="EMBL" id="JACOPK010000002">
    <property type="protein sequence ID" value="MBC5694792.1"/>
    <property type="molecule type" value="Genomic_DNA"/>
</dbReference>
<gene>
    <name evidence="12" type="ORF">H8S02_02355</name>
</gene>
<evidence type="ECO:0000256" key="5">
    <source>
        <dbReference type="ARBA" id="ARBA00023125"/>
    </source>
</evidence>
<evidence type="ECO:0000259" key="10">
    <source>
        <dbReference type="PROSITE" id="PS50110"/>
    </source>
</evidence>
<dbReference type="RefSeq" id="WP_186969115.1">
    <property type="nucleotide sequence ID" value="NZ_JACOPK010000002.1"/>
</dbReference>
<feature type="DNA-binding region" description="OmpR/PhoB-type" evidence="9">
    <location>
        <begin position="129"/>
        <end position="229"/>
    </location>
</feature>
<evidence type="ECO:0000256" key="9">
    <source>
        <dbReference type="PROSITE-ProRule" id="PRU01091"/>
    </source>
</evidence>
<dbReference type="PROSITE" id="PS51755">
    <property type="entry name" value="OMPR_PHOB"/>
    <property type="match status" value="1"/>
</dbReference>
<dbReference type="InterPro" id="IPR001789">
    <property type="entry name" value="Sig_transdc_resp-reg_receiver"/>
</dbReference>
<keyword evidence="5 9" id="KW-0238">DNA-binding</keyword>
<sequence length="230" mass="26020">MDKKKILVVEDEKAIADILVFNLGREGYDTMAAYDGAEGLHKALTESPDLILLDVMLPEMDGFEVCRRVRAQSDIPIIMLTAREEEADKVMGLELGADDYITKPFSMRELMARVKANMRRTLSGEEREKPQAEAGDGLRISRSSGMVYKNGRALELSAREFDILCFLAASPGRVFSREELMEHVWGYDYYGDLRAVDVAIRRLREKVEDEPASPKHIITKRGMGYYFAEG</sequence>
<keyword evidence="13" id="KW-1185">Reference proteome</keyword>